<dbReference type="InterPro" id="IPR001902">
    <property type="entry name" value="SLC26A/SulP_fam"/>
</dbReference>
<dbReference type="EMBL" id="SEYY01006956">
    <property type="protein sequence ID" value="KAB7502692.1"/>
    <property type="molecule type" value="Genomic_DNA"/>
</dbReference>
<feature type="transmembrane region" description="Helical" evidence="5">
    <location>
        <begin position="21"/>
        <end position="41"/>
    </location>
</feature>
<evidence type="ECO:0000256" key="3">
    <source>
        <dbReference type="ARBA" id="ARBA00022989"/>
    </source>
</evidence>
<feature type="non-terminal residue" evidence="7">
    <location>
        <position position="430"/>
    </location>
</feature>
<evidence type="ECO:0000313" key="7">
    <source>
        <dbReference type="EMBL" id="KAB7502692.1"/>
    </source>
</evidence>
<dbReference type="InterPro" id="IPR011547">
    <property type="entry name" value="SLC26A/SulP_dom"/>
</dbReference>
<feature type="transmembrane region" description="Helical" evidence="5">
    <location>
        <begin position="221"/>
        <end position="241"/>
    </location>
</feature>
<evidence type="ECO:0000313" key="8">
    <source>
        <dbReference type="Proteomes" id="UP000326759"/>
    </source>
</evidence>
<dbReference type="Proteomes" id="UP000326759">
    <property type="component" value="Unassembled WGS sequence"/>
</dbReference>
<dbReference type="GO" id="GO:0055085">
    <property type="term" value="P:transmembrane transport"/>
    <property type="evidence" value="ECO:0007669"/>
    <property type="project" value="InterPro"/>
</dbReference>
<dbReference type="PANTHER" id="PTHR11814">
    <property type="entry name" value="SULFATE TRANSPORTER"/>
    <property type="match status" value="1"/>
</dbReference>
<evidence type="ECO:0000256" key="1">
    <source>
        <dbReference type="ARBA" id="ARBA00004141"/>
    </source>
</evidence>
<feature type="transmembrane region" description="Helical" evidence="5">
    <location>
        <begin position="53"/>
        <end position="76"/>
    </location>
</feature>
<dbReference type="GO" id="GO:0016020">
    <property type="term" value="C:membrane"/>
    <property type="evidence" value="ECO:0007669"/>
    <property type="project" value="UniProtKB-SubCell"/>
</dbReference>
<dbReference type="AlphaFoldDB" id="A0A5N5T871"/>
<comment type="caution">
    <text evidence="7">The sequence shown here is derived from an EMBL/GenBank/DDBJ whole genome shotgun (WGS) entry which is preliminary data.</text>
</comment>
<dbReference type="OrthoDB" id="288203at2759"/>
<evidence type="ECO:0000256" key="5">
    <source>
        <dbReference type="SAM" id="Phobius"/>
    </source>
</evidence>
<feature type="domain" description="SLC26A/SulP transporter" evidence="6">
    <location>
        <begin position="22"/>
        <end position="125"/>
    </location>
</feature>
<feature type="transmembrane region" description="Helical" evidence="5">
    <location>
        <begin position="184"/>
        <end position="201"/>
    </location>
</feature>
<dbReference type="Pfam" id="PF00916">
    <property type="entry name" value="Sulfate_transp"/>
    <property type="match status" value="2"/>
</dbReference>
<name>A0A5N5T871_9CRUS</name>
<keyword evidence="2 5" id="KW-0812">Transmembrane</keyword>
<protein>
    <submittedName>
        <fullName evidence="7">Sodium-independent sulfate anion transporter</fullName>
    </submittedName>
</protein>
<keyword evidence="3 5" id="KW-1133">Transmembrane helix</keyword>
<comment type="subcellular location">
    <subcellularLocation>
        <location evidence="1">Membrane</location>
        <topology evidence="1">Multi-pass membrane protein</topology>
    </subcellularLocation>
</comment>
<feature type="transmembrane region" description="Helical" evidence="5">
    <location>
        <begin position="97"/>
        <end position="117"/>
    </location>
</feature>
<feature type="transmembrane region" description="Helical" evidence="5">
    <location>
        <begin position="278"/>
        <end position="300"/>
    </location>
</feature>
<gene>
    <name evidence="7" type="ORF">Anas_09596</name>
</gene>
<feature type="domain" description="SLC26A/SulP transporter" evidence="6">
    <location>
        <begin position="128"/>
        <end position="283"/>
    </location>
</feature>
<accession>A0A5N5T871</accession>
<dbReference type="Gene3D" id="3.30.750.24">
    <property type="entry name" value="STAS domain"/>
    <property type="match status" value="1"/>
</dbReference>
<sequence length="430" mass="46536">MKTLKKKLPCLNWIPEYDLSCLVGDSIAGLTVSLLIIPQALAYGLVAGLPPNYGLYSAFVGGIIYFFFGSTNELNIGPTAIMSLMTYQYTSHGGADYAVLLCFLTGVIELIAAIVNLGKVEAGIPSPELPPFSITINNQTMSFEETIKDIGLGVIMVPLIGILNDVAVVSSFSKGNGFDITQEITVLGLINIIGSFFRSMPTTACFSRTAVNATSGVRTPAAGLLTGISVLIALAVLTPFFRYIPKASLAAVIICAVLQMIDYGIVKPLWKTKKLELLHLIVTFVACLFIGLEWGILLGITVNLVCMLFKLATPTVSVDHANFPQSNYPFVLVTPSNGMLYPSSMHIRTVILKAGMKEGNGILPVVVDCSHIVDFDYTSLKGLIGMMDSFKKSEQPLIFLNMKPTIISRVKLIKDEITSYDSLEQVENKL</sequence>
<evidence type="ECO:0000256" key="4">
    <source>
        <dbReference type="ARBA" id="ARBA00023136"/>
    </source>
</evidence>
<keyword evidence="8" id="KW-1185">Reference proteome</keyword>
<feature type="transmembrane region" description="Helical" evidence="5">
    <location>
        <begin position="248"/>
        <end position="266"/>
    </location>
</feature>
<reference evidence="7 8" key="1">
    <citation type="journal article" date="2019" name="PLoS Biol.">
        <title>Sex chromosomes control vertical transmission of feminizing Wolbachia symbionts in an isopod.</title>
        <authorList>
            <person name="Becking T."/>
            <person name="Chebbi M.A."/>
            <person name="Giraud I."/>
            <person name="Moumen B."/>
            <person name="Laverre T."/>
            <person name="Caubet Y."/>
            <person name="Peccoud J."/>
            <person name="Gilbert C."/>
            <person name="Cordaux R."/>
        </authorList>
    </citation>
    <scope>NUCLEOTIDE SEQUENCE [LARGE SCALE GENOMIC DNA]</scope>
    <source>
        <strain evidence="7">ANa2</strain>
        <tissue evidence="7">Whole body excluding digestive tract and cuticle</tissue>
    </source>
</reference>
<keyword evidence="4 5" id="KW-0472">Membrane</keyword>
<evidence type="ECO:0000256" key="2">
    <source>
        <dbReference type="ARBA" id="ARBA00022692"/>
    </source>
</evidence>
<dbReference type="InterPro" id="IPR036513">
    <property type="entry name" value="STAS_dom_sf"/>
</dbReference>
<organism evidence="7 8">
    <name type="scientific">Armadillidium nasatum</name>
    <dbReference type="NCBI Taxonomy" id="96803"/>
    <lineage>
        <taxon>Eukaryota</taxon>
        <taxon>Metazoa</taxon>
        <taxon>Ecdysozoa</taxon>
        <taxon>Arthropoda</taxon>
        <taxon>Crustacea</taxon>
        <taxon>Multicrustacea</taxon>
        <taxon>Malacostraca</taxon>
        <taxon>Eumalacostraca</taxon>
        <taxon>Peracarida</taxon>
        <taxon>Isopoda</taxon>
        <taxon>Oniscidea</taxon>
        <taxon>Crinocheta</taxon>
        <taxon>Armadillidiidae</taxon>
        <taxon>Armadillidium</taxon>
    </lineage>
</organism>
<feature type="transmembrane region" description="Helical" evidence="5">
    <location>
        <begin position="150"/>
        <end position="172"/>
    </location>
</feature>
<evidence type="ECO:0000259" key="6">
    <source>
        <dbReference type="Pfam" id="PF00916"/>
    </source>
</evidence>
<proteinExistence type="predicted"/>